<dbReference type="EMBL" id="BAABKK010000019">
    <property type="protein sequence ID" value="GAA5196745.1"/>
    <property type="molecule type" value="Genomic_DNA"/>
</dbReference>
<gene>
    <name evidence="1" type="ORF">GCM10023346_29880</name>
</gene>
<organism evidence="1 2">
    <name type="scientific">Arthrobacter gyeryongensis</name>
    <dbReference type="NCBI Taxonomy" id="1650592"/>
    <lineage>
        <taxon>Bacteria</taxon>
        <taxon>Bacillati</taxon>
        <taxon>Actinomycetota</taxon>
        <taxon>Actinomycetes</taxon>
        <taxon>Micrococcales</taxon>
        <taxon>Micrococcaceae</taxon>
        <taxon>Arthrobacter</taxon>
    </lineage>
</organism>
<evidence type="ECO:0000313" key="2">
    <source>
        <dbReference type="Proteomes" id="UP001500200"/>
    </source>
</evidence>
<proteinExistence type="predicted"/>
<name>A0ABP9SI62_9MICC</name>
<reference evidence="2" key="1">
    <citation type="journal article" date="2019" name="Int. J. Syst. Evol. Microbiol.">
        <title>The Global Catalogue of Microorganisms (GCM) 10K type strain sequencing project: providing services to taxonomists for standard genome sequencing and annotation.</title>
        <authorList>
            <consortium name="The Broad Institute Genomics Platform"/>
            <consortium name="The Broad Institute Genome Sequencing Center for Infectious Disease"/>
            <person name="Wu L."/>
            <person name="Ma J."/>
        </authorList>
    </citation>
    <scope>NUCLEOTIDE SEQUENCE [LARGE SCALE GENOMIC DNA]</scope>
    <source>
        <strain evidence="2">JCM 18514</strain>
    </source>
</reference>
<keyword evidence="2" id="KW-1185">Reference proteome</keyword>
<evidence type="ECO:0000313" key="1">
    <source>
        <dbReference type="EMBL" id="GAA5196745.1"/>
    </source>
</evidence>
<protein>
    <submittedName>
        <fullName evidence="1">Uncharacterized protein</fullName>
    </submittedName>
</protein>
<comment type="caution">
    <text evidence="1">The sequence shown here is derived from an EMBL/GenBank/DDBJ whole genome shotgun (WGS) entry which is preliminary data.</text>
</comment>
<sequence length="74" mass="8411">MVPGQDPQAARILRKHLGDAELRREIRDARRSIRTQALVPARLAQVPVQVRRRVLDTLYKFIVGSKLVQLIAAD</sequence>
<dbReference type="Proteomes" id="UP001500200">
    <property type="component" value="Unassembled WGS sequence"/>
</dbReference>
<accession>A0ABP9SI62</accession>